<gene>
    <name evidence="1" type="ORF">BOX15_Mlig012857g1</name>
</gene>
<keyword evidence="2" id="KW-1185">Reference proteome</keyword>
<dbReference type="Proteomes" id="UP000215902">
    <property type="component" value="Unassembled WGS sequence"/>
</dbReference>
<proteinExistence type="predicted"/>
<name>A0A267GWH7_9PLAT</name>
<organism evidence="1 2">
    <name type="scientific">Macrostomum lignano</name>
    <dbReference type="NCBI Taxonomy" id="282301"/>
    <lineage>
        <taxon>Eukaryota</taxon>
        <taxon>Metazoa</taxon>
        <taxon>Spiralia</taxon>
        <taxon>Lophotrochozoa</taxon>
        <taxon>Platyhelminthes</taxon>
        <taxon>Rhabditophora</taxon>
        <taxon>Macrostomorpha</taxon>
        <taxon>Macrostomida</taxon>
        <taxon>Macrostomidae</taxon>
        <taxon>Macrostomum</taxon>
    </lineage>
</organism>
<comment type="caution">
    <text evidence="1">The sequence shown here is derived from an EMBL/GenBank/DDBJ whole genome shotgun (WGS) entry which is preliminary data.</text>
</comment>
<reference evidence="1 2" key="1">
    <citation type="submission" date="2017-06" db="EMBL/GenBank/DDBJ databases">
        <title>A platform for efficient transgenesis in Macrostomum lignano, a flatworm model organism for stem cell research.</title>
        <authorList>
            <person name="Berezikov E."/>
        </authorList>
    </citation>
    <scope>NUCLEOTIDE SEQUENCE [LARGE SCALE GENOMIC DNA]</scope>
    <source>
        <strain evidence="1">DV1</strain>
        <tissue evidence="1">Whole organism</tissue>
    </source>
</reference>
<accession>A0A267GWH7</accession>
<sequence>MSYALGDASQREAEAAAAELDNPTLMMNQPRLKVRRNAICVIDVRQEVPTFDGIQRFPIGCAGKPDEAAIGLSEILD</sequence>
<protein>
    <submittedName>
        <fullName evidence="1">Uncharacterized protein</fullName>
    </submittedName>
</protein>
<evidence type="ECO:0000313" key="2">
    <source>
        <dbReference type="Proteomes" id="UP000215902"/>
    </source>
</evidence>
<dbReference type="AlphaFoldDB" id="A0A267GWH7"/>
<evidence type="ECO:0000313" key="1">
    <source>
        <dbReference type="EMBL" id="PAA90383.1"/>
    </source>
</evidence>
<dbReference type="EMBL" id="NIVC01000111">
    <property type="protein sequence ID" value="PAA90383.1"/>
    <property type="molecule type" value="Genomic_DNA"/>
</dbReference>